<dbReference type="Gene3D" id="1.25.40.10">
    <property type="entry name" value="Tetratricopeptide repeat domain"/>
    <property type="match status" value="2"/>
</dbReference>
<dbReference type="Pfam" id="PF14559">
    <property type="entry name" value="TPR_19"/>
    <property type="match status" value="1"/>
</dbReference>
<dbReference type="AlphaFoldDB" id="A0A157ZRC9"/>
<evidence type="ECO:0000313" key="5">
    <source>
        <dbReference type="Proteomes" id="UP000054624"/>
    </source>
</evidence>
<name>A0A157ZRC9_9BURK</name>
<dbReference type="PANTHER" id="PTHR44858:SF1">
    <property type="entry name" value="UDP-N-ACETYLGLUCOSAMINE--PEPTIDE N-ACETYLGLUCOSAMINYLTRANSFERASE SPINDLY-RELATED"/>
    <property type="match status" value="1"/>
</dbReference>
<dbReference type="Gene3D" id="3.40.50.2000">
    <property type="entry name" value="Glycogen Phosphorylase B"/>
    <property type="match status" value="1"/>
</dbReference>
<dbReference type="RefSeq" id="WP_061159123.1">
    <property type="nucleotide sequence ID" value="NZ_FCOI02000003.1"/>
</dbReference>
<dbReference type="EMBL" id="FCOI02000003">
    <property type="protein sequence ID" value="SAK48046.1"/>
    <property type="molecule type" value="Genomic_DNA"/>
</dbReference>
<evidence type="ECO:0000256" key="1">
    <source>
        <dbReference type="ARBA" id="ARBA00022737"/>
    </source>
</evidence>
<keyword evidence="1" id="KW-0677">Repeat</keyword>
<dbReference type="Pfam" id="PF13432">
    <property type="entry name" value="TPR_16"/>
    <property type="match status" value="1"/>
</dbReference>
<evidence type="ECO:0000256" key="2">
    <source>
        <dbReference type="ARBA" id="ARBA00022803"/>
    </source>
</evidence>
<dbReference type="Pfam" id="PF01075">
    <property type="entry name" value="Glyco_transf_9"/>
    <property type="match status" value="1"/>
</dbReference>
<accession>A0A157ZRC9</accession>
<feature type="repeat" description="TPR" evidence="3">
    <location>
        <begin position="112"/>
        <end position="145"/>
    </location>
</feature>
<evidence type="ECO:0000256" key="3">
    <source>
        <dbReference type="PROSITE-ProRule" id="PRU00339"/>
    </source>
</evidence>
<dbReference type="InterPro" id="IPR050498">
    <property type="entry name" value="Ycf3"/>
</dbReference>
<reference evidence="5" key="1">
    <citation type="submission" date="2016-01" db="EMBL/GenBank/DDBJ databases">
        <authorList>
            <person name="Peeters Charlotte."/>
        </authorList>
    </citation>
    <scope>NUCLEOTIDE SEQUENCE [LARGE SCALE GENOMIC DNA]</scope>
</reference>
<evidence type="ECO:0000313" key="4">
    <source>
        <dbReference type="EMBL" id="SAK48046.1"/>
    </source>
</evidence>
<dbReference type="InterPro" id="IPR011990">
    <property type="entry name" value="TPR-like_helical_dom_sf"/>
</dbReference>
<organism evidence="4 5">
    <name type="scientific">Caballeronia temeraria</name>
    <dbReference type="NCBI Taxonomy" id="1777137"/>
    <lineage>
        <taxon>Bacteria</taxon>
        <taxon>Pseudomonadati</taxon>
        <taxon>Pseudomonadota</taxon>
        <taxon>Betaproteobacteria</taxon>
        <taxon>Burkholderiales</taxon>
        <taxon>Burkholderiaceae</taxon>
        <taxon>Caballeronia</taxon>
    </lineage>
</organism>
<dbReference type="GO" id="GO:0016757">
    <property type="term" value="F:glycosyltransferase activity"/>
    <property type="evidence" value="ECO:0007669"/>
    <property type="project" value="InterPro"/>
</dbReference>
<sequence length="508" mass="56993">MQEDLQSLYESAVKSYAAGQGQAALHWCERCLSIDPENAEILHLRGAIALALDDVPDAERWVAQAARRSPNPAFLNTLSVIQTRAGAYGRASESARAALESAAQWQPGVDKIVLLYNYGRALQMDAQPERAAAAYRELLELDPAHDQALNNLGAVLASLGEFDAAIEHLDRALQIQPGNLKAHANLGFALLTLGRYKEAWPYFEHRWLLGRTSEGKSMEGGPNLSIPQWKGEAVRADRDRLLILHEQGLGDTLHFCRYIPMAAERFSQIAFMGPKSLRRLLTQSFGTLQNFVYLEADEVHLTQWDKYVSLLSLPLAFGTDMDTIPASIPYLQADAHAAHRWSERLARLSDAAWPRIGLVWAGSSVIPEIDAQRSMPTEKIDKLIAWPHACWISLQKPVNDAKCLQSRQRARIVDWMSEIDDFADTAALVASLDLVICVDTSVAHLAGALGKPVWLLNRHEGCWRWMRHREDTHWYPDMRIFNQDESGDWDAVLESVLAELERGAWRRP</sequence>
<keyword evidence="2 3" id="KW-0802">TPR repeat</keyword>
<dbReference type="SMART" id="SM00028">
    <property type="entry name" value="TPR"/>
    <property type="match status" value="5"/>
</dbReference>
<dbReference type="PROSITE" id="PS50293">
    <property type="entry name" value="TPR_REGION"/>
    <property type="match status" value="1"/>
</dbReference>
<dbReference type="SUPFAM" id="SSF53756">
    <property type="entry name" value="UDP-Glycosyltransferase/glycogen phosphorylase"/>
    <property type="match status" value="1"/>
</dbReference>
<keyword evidence="5" id="KW-1185">Reference proteome</keyword>
<dbReference type="SUPFAM" id="SSF48452">
    <property type="entry name" value="TPR-like"/>
    <property type="match status" value="1"/>
</dbReference>
<protein>
    <submittedName>
        <fullName evidence="4">TPR repeat-containing protein</fullName>
    </submittedName>
</protein>
<gene>
    <name evidence="4" type="ORF">AWB76_01137</name>
</gene>
<dbReference type="Proteomes" id="UP000054624">
    <property type="component" value="Unassembled WGS sequence"/>
</dbReference>
<dbReference type="PROSITE" id="PS50005">
    <property type="entry name" value="TPR"/>
    <property type="match status" value="2"/>
</dbReference>
<dbReference type="STRING" id="1777137.AWB76_01137"/>
<dbReference type="PANTHER" id="PTHR44858">
    <property type="entry name" value="TETRATRICOPEPTIDE REPEAT PROTEIN 6"/>
    <property type="match status" value="1"/>
</dbReference>
<dbReference type="InterPro" id="IPR002201">
    <property type="entry name" value="Glyco_trans_9"/>
</dbReference>
<dbReference type="InterPro" id="IPR019734">
    <property type="entry name" value="TPR_rpt"/>
</dbReference>
<feature type="repeat" description="TPR" evidence="3">
    <location>
        <begin position="146"/>
        <end position="179"/>
    </location>
</feature>
<proteinExistence type="predicted"/>